<evidence type="ECO:0000313" key="3">
    <source>
        <dbReference type="Proteomes" id="UP000247233"/>
    </source>
</evidence>
<proteinExistence type="predicted"/>
<dbReference type="EMBL" id="MSFL01000017">
    <property type="protein sequence ID" value="PWY78294.1"/>
    <property type="molecule type" value="Genomic_DNA"/>
</dbReference>
<feature type="compositionally biased region" description="Basic and acidic residues" evidence="1">
    <location>
        <begin position="274"/>
        <end position="284"/>
    </location>
</feature>
<organism evidence="2 3">
    <name type="scientific">Aspergillus heteromorphus CBS 117.55</name>
    <dbReference type="NCBI Taxonomy" id="1448321"/>
    <lineage>
        <taxon>Eukaryota</taxon>
        <taxon>Fungi</taxon>
        <taxon>Dikarya</taxon>
        <taxon>Ascomycota</taxon>
        <taxon>Pezizomycotina</taxon>
        <taxon>Eurotiomycetes</taxon>
        <taxon>Eurotiomycetidae</taxon>
        <taxon>Eurotiales</taxon>
        <taxon>Aspergillaceae</taxon>
        <taxon>Aspergillus</taxon>
        <taxon>Aspergillus subgen. Circumdati</taxon>
    </lineage>
</organism>
<protein>
    <submittedName>
        <fullName evidence="2">Uncharacterized protein</fullName>
    </submittedName>
</protein>
<dbReference type="AlphaFoldDB" id="A0A317VV65"/>
<sequence>MDSPTETTESTAAQRALMIHEVVGLIVEHIWKSIAWSRVQSRDREIALALKKPEELDGSSDRVEWKTGTLLNCALVNKLWSSESMRHLWSVSEMSHVIWKNSLPLEGWKSCLIGRFRKIEPARRQYYADFIRSGSNLDFFLNPHGADLLEGIELTKVNHFFLLMPLFEPPGCYYLPFVKVPNLIVHPGLSHSWDAAACSKFLKDVLVHFPSLKTLQLVKCKHRYPDPQDILADTARNLKEFEGIEVFKVSYNHVFSRDICQYQNSEPLPFLHLGRSEEKEKEKKEEEEEEEEEK</sequence>
<reference evidence="2 3" key="1">
    <citation type="submission" date="2016-12" db="EMBL/GenBank/DDBJ databases">
        <title>The genomes of Aspergillus section Nigri reveals drivers in fungal speciation.</title>
        <authorList>
            <consortium name="DOE Joint Genome Institute"/>
            <person name="Vesth T.C."/>
            <person name="Nybo J."/>
            <person name="Theobald S."/>
            <person name="Brandl J."/>
            <person name="Frisvad J.C."/>
            <person name="Nielsen K.F."/>
            <person name="Lyhne E.K."/>
            <person name="Kogle M.E."/>
            <person name="Kuo A."/>
            <person name="Riley R."/>
            <person name="Clum A."/>
            <person name="Nolan M."/>
            <person name="Lipzen A."/>
            <person name="Salamov A."/>
            <person name="Henrissat B."/>
            <person name="Wiebenga A."/>
            <person name="De Vries R.P."/>
            <person name="Grigoriev I.V."/>
            <person name="Mortensen U.H."/>
            <person name="Andersen M.R."/>
            <person name="Baker S.E."/>
        </authorList>
    </citation>
    <scope>NUCLEOTIDE SEQUENCE [LARGE SCALE GENOMIC DNA]</scope>
    <source>
        <strain evidence="2 3">CBS 117.55</strain>
    </source>
</reference>
<keyword evidence="3" id="KW-1185">Reference proteome</keyword>
<evidence type="ECO:0000313" key="2">
    <source>
        <dbReference type="EMBL" id="PWY78294.1"/>
    </source>
</evidence>
<feature type="region of interest" description="Disordered" evidence="1">
    <location>
        <begin position="271"/>
        <end position="294"/>
    </location>
</feature>
<dbReference type="Proteomes" id="UP000247233">
    <property type="component" value="Unassembled WGS sequence"/>
</dbReference>
<gene>
    <name evidence="2" type="ORF">BO70DRAFT_397538</name>
</gene>
<name>A0A317VV65_9EURO</name>
<dbReference type="OrthoDB" id="2305901at2759"/>
<feature type="compositionally biased region" description="Acidic residues" evidence="1">
    <location>
        <begin position="285"/>
        <end position="294"/>
    </location>
</feature>
<comment type="caution">
    <text evidence="2">The sequence shown here is derived from an EMBL/GenBank/DDBJ whole genome shotgun (WGS) entry which is preliminary data.</text>
</comment>
<accession>A0A317VV65</accession>
<dbReference type="VEuPathDB" id="FungiDB:BO70DRAFT_397538"/>
<dbReference type="GeneID" id="37068949"/>
<evidence type="ECO:0000256" key="1">
    <source>
        <dbReference type="SAM" id="MobiDB-lite"/>
    </source>
</evidence>
<dbReference type="RefSeq" id="XP_025398235.1">
    <property type="nucleotide sequence ID" value="XM_025546712.1"/>
</dbReference>